<gene>
    <name evidence="2" type="ORF">O3V59_22725</name>
</gene>
<dbReference type="RefSeq" id="WP_271141154.1">
    <property type="nucleotide sequence ID" value="NZ_JAPYYP010000100.1"/>
</dbReference>
<feature type="compositionally biased region" description="Polar residues" evidence="1">
    <location>
        <begin position="26"/>
        <end position="38"/>
    </location>
</feature>
<name>A0A9X3TVT1_9BACL</name>
<dbReference type="Proteomes" id="UP001151071">
    <property type="component" value="Unassembled WGS sequence"/>
</dbReference>
<comment type="caution">
    <text evidence="2">The sequence shown here is derived from an EMBL/GenBank/DDBJ whole genome shotgun (WGS) entry which is preliminary data.</text>
</comment>
<dbReference type="EMBL" id="JAPYYP010000100">
    <property type="protein sequence ID" value="MDA5111143.1"/>
    <property type="molecule type" value="Genomic_DNA"/>
</dbReference>
<dbReference type="AlphaFoldDB" id="A0A9X3TVT1"/>
<evidence type="ECO:0000313" key="2">
    <source>
        <dbReference type="EMBL" id="MDA5111143.1"/>
    </source>
</evidence>
<protein>
    <submittedName>
        <fullName evidence="2">Uncharacterized protein</fullName>
    </submittedName>
</protein>
<evidence type="ECO:0000256" key="1">
    <source>
        <dbReference type="SAM" id="MobiDB-lite"/>
    </source>
</evidence>
<reference evidence="2" key="1">
    <citation type="submission" date="2022-12" db="EMBL/GenBank/DDBJ databases">
        <title>Draft genome sequence of the thermophilic strain Brevibacillus thermoruber HT42, isolated from Los Humeros, Puebla, Mexico, with biotechnological potential.</title>
        <authorList>
            <person name="Lara Sanchez J."/>
            <person name="Solis Palacios R."/>
            <person name="Bustos Baena A.S."/>
            <person name="Ruz Baez A.E."/>
            <person name="Espinosa Luna G."/>
            <person name="Oliart Ros R.M."/>
        </authorList>
    </citation>
    <scope>NUCLEOTIDE SEQUENCE</scope>
    <source>
        <strain evidence="2">HT42</strain>
    </source>
</reference>
<organism evidence="2 3">
    <name type="scientific">Brevibacillus thermoruber</name>
    <dbReference type="NCBI Taxonomy" id="33942"/>
    <lineage>
        <taxon>Bacteria</taxon>
        <taxon>Bacillati</taxon>
        <taxon>Bacillota</taxon>
        <taxon>Bacilli</taxon>
        <taxon>Bacillales</taxon>
        <taxon>Paenibacillaceae</taxon>
        <taxon>Brevibacillus</taxon>
    </lineage>
</organism>
<keyword evidence="3" id="KW-1185">Reference proteome</keyword>
<sequence length="96" mass="11092">VGWVVFLFFHAEETDTTDLNHRTSKANENSWGSKTETTQKNHRKETDQKPGETDCDSYLARQLRQTHLDGSCAEDPDGVYRGAERKMGYCLLQHRF</sequence>
<proteinExistence type="predicted"/>
<feature type="non-terminal residue" evidence="2">
    <location>
        <position position="1"/>
    </location>
</feature>
<feature type="region of interest" description="Disordered" evidence="1">
    <location>
        <begin position="17"/>
        <end position="54"/>
    </location>
</feature>
<accession>A0A9X3TVT1</accession>
<evidence type="ECO:0000313" key="3">
    <source>
        <dbReference type="Proteomes" id="UP001151071"/>
    </source>
</evidence>